<protein>
    <recommendedName>
        <fullName evidence="2">Insertion element IS402-like domain-containing protein</fullName>
    </recommendedName>
</protein>
<evidence type="ECO:0000313" key="4">
    <source>
        <dbReference type="Proteomes" id="UP001501469"/>
    </source>
</evidence>
<comment type="caution">
    <text evidence="3">The sequence shown here is derived from an EMBL/GenBank/DDBJ whole genome shotgun (WGS) entry which is preliminary data.</text>
</comment>
<organism evidence="3 4">
    <name type="scientific">Hymenobacter glaciei</name>
    <dbReference type="NCBI Taxonomy" id="877209"/>
    <lineage>
        <taxon>Bacteria</taxon>
        <taxon>Pseudomonadati</taxon>
        <taxon>Bacteroidota</taxon>
        <taxon>Cytophagia</taxon>
        <taxon>Cytophagales</taxon>
        <taxon>Hymenobacteraceae</taxon>
        <taxon>Hymenobacter</taxon>
    </lineage>
</organism>
<sequence length="109" mass="12210">MVEPYMATSGYGRPPLHSKRELLNAIFYQGRAGSAWALLPHDLPPWRTVYKQFEAWREDGTWDRLMDGLRRAVRQPQRAAEPTAGAIDTQSVRTGAKRGAVTGTMPANK</sequence>
<name>A0ABP7U830_9BACT</name>
<feature type="domain" description="Insertion element IS402-like" evidence="2">
    <location>
        <begin position="2"/>
        <end position="66"/>
    </location>
</feature>
<dbReference type="EMBL" id="BAABDK010000017">
    <property type="protein sequence ID" value="GAA4037683.1"/>
    <property type="molecule type" value="Genomic_DNA"/>
</dbReference>
<accession>A0ABP7U830</accession>
<dbReference type="PANTHER" id="PTHR30007">
    <property type="entry name" value="PHP DOMAIN PROTEIN"/>
    <property type="match status" value="1"/>
</dbReference>
<evidence type="ECO:0000313" key="3">
    <source>
        <dbReference type="EMBL" id="GAA4037683.1"/>
    </source>
</evidence>
<proteinExistence type="predicted"/>
<gene>
    <name evidence="3" type="ORF">GCM10022409_23530</name>
</gene>
<reference evidence="4" key="1">
    <citation type="journal article" date="2019" name="Int. J. Syst. Evol. Microbiol.">
        <title>The Global Catalogue of Microorganisms (GCM) 10K type strain sequencing project: providing services to taxonomists for standard genome sequencing and annotation.</title>
        <authorList>
            <consortium name="The Broad Institute Genomics Platform"/>
            <consortium name="The Broad Institute Genome Sequencing Center for Infectious Disease"/>
            <person name="Wu L."/>
            <person name="Ma J."/>
        </authorList>
    </citation>
    <scope>NUCLEOTIDE SEQUENCE [LARGE SCALE GENOMIC DNA]</scope>
    <source>
        <strain evidence="4">JCM 17225</strain>
    </source>
</reference>
<dbReference type="Proteomes" id="UP001501469">
    <property type="component" value="Unassembled WGS sequence"/>
</dbReference>
<dbReference type="InterPro" id="IPR025161">
    <property type="entry name" value="IS402-like_dom"/>
</dbReference>
<evidence type="ECO:0000259" key="2">
    <source>
        <dbReference type="Pfam" id="PF13340"/>
    </source>
</evidence>
<feature type="region of interest" description="Disordered" evidence="1">
    <location>
        <begin position="74"/>
        <end position="109"/>
    </location>
</feature>
<dbReference type="PANTHER" id="PTHR30007:SF0">
    <property type="entry name" value="TRANSPOSASE"/>
    <property type="match status" value="1"/>
</dbReference>
<keyword evidence="4" id="KW-1185">Reference proteome</keyword>
<evidence type="ECO:0000256" key="1">
    <source>
        <dbReference type="SAM" id="MobiDB-lite"/>
    </source>
</evidence>
<dbReference type="Pfam" id="PF13340">
    <property type="entry name" value="DUF4096"/>
    <property type="match status" value="1"/>
</dbReference>